<keyword evidence="3" id="KW-1185">Reference proteome</keyword>
<evidence type="ECO:0000256" key="1">
    <source>
        <dbReference type="SAM" id="MobiDB-lite"/>
    </source>
</evidence>
<name>A0A3M0K2G3_HIRRU</name>
<evidence type="ECO:0000313" key="2">
    <source>
        <dbReference type="EMBL" id="RMC07445.1"/>
    </source>
</evidence>
<reference evidence="2 3" key="1">
    <citation type="submission" date="2018-07" db="EMBL/GenBank/DDBJ databases">
        <title>A high quality draft genome assembly of the barn swallow (H. rustica rustica).</title>
        <authorList>
            <person name="Formenti G."/>
            <person name="Chiara M."/>
            <person name="Poveda L."/>
            <person name="Francoijs K.-J."/>
            <person name="Bonisoli-Alquati A."/>
            <person name="Canova L."/>
            <person name="Gianfranceschi L."/>
            <person name="Horner D.S."/>
            <person name="Saino N."/>
        </authorList>
    </citation>
    <scope>NUCLEOTIDE SEQUENCE [LARGE SCALE GENOMIC DNA]</scope>
    <source>
        <strain evidence="2">Chelidonia</strain>
        <tissue evidence="2">Blood</tissue>
    </source>
</reference>
<dbReference type="Proteomes" id="UP000269221">
    <property type="component" value="Unassembled WGS sequence"/>
</dbReference>
<gene>
    <name evidence="2" type="ORF">DUI87_16915</name>
</gene>
<dbReference type="EMBL" id="QRBI01000120">
    <property type="protein sequence ID" value="RMC07445.1"/>
    <property type="molecule type" value="Genomic_DNA"/>
</dbReference>
<dbReference type="AlphaFoldDB" id="A0A3M0K2G3"/>
<organism evidence="2 3">
    <name type="scientific">Hirundo rustica rustica</name>
    <dbReference type="NCBI Taxonomy" id="333673"/>
    <lineage>
        <taxon>Eukaryota</taxon>
        <taxon>Metazoa</taxon>
        <taxon>Chordata</taxon>
        <taxon>Craniata</taxon>
        <taxon>Vertebrata</taxon>
        <taxon>Euteleostomi</taxon>
        <taxon>Archelosauria</taxon>
        <taxon>Archosauria</taxon>
        <taxon>Dinosauria</taxon>
        <taxon>Saurischia</taxon>
        <taxon>Theropoda</taxon>
        <taxon>Coelurosauria</taxon>
        <taxon>Aves</taxon>
        <taxon>Neognathae</taxon>
        <taxon>Neoaves</taxon>
        <taxon>Telluraves</taxon>
        <taxon>Australaves</taxon>
        <taxon>Passeriformes</taxon>
        <taxon>Sylvioidea</taxon>
        <taxon>Hirundinidae</taxon>
        <taxon>Hirundo</taxon>
    </lineage>
</organism>
<proteinExistence type="predicted"/>
<comment type="caution">
    <text evidence="2">The sequence shown here is derived from an EMBL/GenBank/DDBJ whole genome shotgun (WGS) entry which is preliminary data.</text>
</comment>
<dbReference type="OrthoDB" id="9397495at2759"/>
<sequence>MEVHEDAEIHLQPMEKTHSGADGCLRGYCEPVEDPWWSRLLAGTCVPMERGAYAGAGVKEGNNLRVSHCAAKKPRERGQRENQKVMLAKW</sequence>
<feature type="region of interest" description="Disordered" evidence="1">
    <location>
        <begin position="71"/>
        <end position="90"/>
    </location>
</feature>
<accession>A0A3M0K2G3</accession>
<protein>
    <submittedName>
        <fullName evidence="2">Uncharacterized protein</fullName>
    </submittedName>
</protein>
<evidence type="ECO:0000313" key="3">
    <source>
        <dbReference type="Proteomes" id="UP000269221"/>
    </source>
</evidence>